<evidence type="ECO:0008006" key="4">
    <source>
        <dbReference type="Google" id="ProtNLM"/>
    </source>
</evidence>
<feature type="compositionally biased region" description="Low complexity" evidence="1">
    <location>
        <begin position="314"/>
        <end position="326"/>
    </location>
</feature>
<reference evidence="2 3" key="1">
    <citation type="journal article" date="2009" name="Nature">
        <title>The Sorghum bicolor genome and the diversification of grasses.</title>
        <authorList>
            <person name="Paterson A.H."/>
            <person name="Bowers J.E."/>
            <person name="Bruggmann R."/>
            <person name="Dubchak I."/>
            <person name="Grimwood J."/>
            <person name="Gundlach H."/>
            <person name="Haberer G."/>
            <person name="Hellsten U."/>
            <person name="Mitros T."/>
            <person name="Poliakov A."/>
            <person name="Schmutz J."/>
            <person name="Spannagl M."/>
            <person name="Tang H."/>
            <person name="Wang X."/>
            <person name="Wicker T."/>
            <person name="Bharti A.K."/>
            <person name="Chapman J."/>
            <person name="Feltus F.A."/>
            <person name="Gowik U."/>
            <person name="Grigoriev I.V."/>
            <person name="Lyons E."/>
            <person name="Maher C.A."/>
            <person name="Martis M."/>
            <person name="Narechania A."/>
            <person name="Otillar R.P."/>
            <person name="Penning B.W."/>
            <person name="Salamov A.A."/>
            <person name="Wang Y."/>
            <person name="Zhang L."/>
            <person name="Carpita N.C."/>
            <person name="Freeling M."/>
            <person name="Gingle A.R."/>
            <person name="Hash C.T."/>
            <person name="Keller B."/>
            <person name="Klein P."/>
            <person name="Kresovich S."/>
            <person name="McCann M.C."/>
            <person name="Ming R."/>
            <person name="Peterson D.G."/>
            <person name="Mehboob-ur-Rahman"/>
            <person name="Ware D."/>
            <person name="Westhoff P."/>
            <person name="Mayer K.F."/>
            <person name="Messing J."/>
            <person name="Rokhsar D.S."/>
        </authorList>
    </citation>
    <scope>NUCLEOTIDE SEQUENCE [LARGE SCALE GENOMIC DNA]</scope>
    <source>
        <strain evidence="3">cv. BTx623</strain>
    </source>
</reference>
<dbReference type="EMBL" id="CM000769">
    <property type="protein sequence ID" value="OQU76589.1"/>
    <property type="molecule type" value="Genomic_DNA"/>
</dbReference>
<dbReference type="SUPFAM" id="SSF52047">
    <property type="entry name" value="RNI-like"/>
    <property type="match status" value="1"/>
</dbReference>
<dbReference type="Gene3D" id="3.80.10.10">
    <property type="entry name" value="Ribonuclease Inhibitor"/>
    <property type="match status" value="1"/>
</dbReference>
<evidence type="ECO:0000313" key="2">
    <source>
        <dbReference type="EMBL" id="OQU76589.1"/>
    </source>
</evidence>
<accession>A0A1W0VTH5</accession>
<feature type="region of interest" description="Disordered" evidence="1">
    <location>
        <begin position="393"/>
        <end position="429"/>
    </location>
</feature>
<organism evidence="2 3">
    <name type="scientific">Sorghum bicolor</name>
    <name type="common">Sorghum</name>
    <name type="synonym">Sorghum vulgare</name>
    <dbReference type="NCBI Taxonomy" id="4558"/>
    <lineage>
        <taxon>Eukaryota</taxon>
        <taxon>Viridiplantae</taxon>
        <taxon>Streptophyta</taxon>
        <taxon>Embryophyta</taxon>
        <taxon>Tracheophyta</taxon>
        <taxon>Spermatophyta</taxon>
        <taxon>Magnoliopsida</taxon>
        <taxon>Liliopsida</taxon>
        <taxon>Poales</taxon>
        <taxon>Poaceae</taxon>
        <taxon>PACMAD clade</taxon>
        <taxon>Panicoideae</taxon>
        <taxon>Andropogonodae</taxon>
        <taxon>Andropogoneae</taxon>
        <taxon>Sorghinae</taxon>
        <taxon>Sorghum</taxon>
    </lineage>
</organism>
<gene>
    <name evidence="2" type="ORF">SORBI_3010G170500</name>
</gene>
<dbReference type="Proteomes" id="UP000000768">
    <property type="component" value="Chromosome 10"/>
</dbReference>
<dbReference type="InterPro" id="IPR044974">
    <property type="entry name" value="Disease_R_plants"/>
</dbReference>
<name>A0A1W0VTH5_SORBI</name>
<dbReference type="InterPro" id="IPR032675">
    <property type="entry name" value="LRR_dom_sf"/>
</dbReference>
<protein>
    <recommendedName>
        <fullName evidence="4">Rx N-terminal domain-containing protein</fullName>
    </recommendedName>
</protein>
<sequence length="429" mass="47917">MSVPAHGNATSLAVEEDILVPLLAPLPTSAPCSNRTHRLLVPVPLTAKDRRRRRLRRSAAEDAKLRARCRALLEKVRQDMVQLERVFRRIDDVEKRIRYSFDPVEQHLDDALQHEQPADAAQIHARLLVVDAGIGSIKAAIRESYNIRSECGDDDGGWAGGEGEPSTASPSRSQVSCATMVMTTNRMGEIRHGPQMSHLRLAVGSFEARLRGCVLCLAAFPEGAVIKKRMLLHWWVAEGFVRSADEGKSRFDELIAQLWRRRFAHRACLRGGKAQQQEAAGFRAVVRAIYIQHRAEVRRALVRRQEGPARAEARAAPPSRSPAGSPMDSHIEVSDVERFRDMESCRNLTYVSFWGISRIEFLPSSIGKLRQLQVLDLRACHNLEELGEFEGTRCSITDPTPTTSTGLGNPSQERPCCQPYPKDEMGKPP</sequence>
<dbReference type="Gramene" id="OQU76589">
    <property type="protein sequence ID" value="OQU76589"/>
    <property type="gene ID" value="SORBI_3010G170500"/>
</dbReference>
<proteinExistence type="predicted"/>
<keyword evidence="3" id="KW-1185">Reference proteome</keyword>
<feature type="region of interest" description="Disordered" evidence="1">
    <location>
        <begin position="308"/>
        <end position="329"/>
    </location>
</feature>
<dbReference type="AlphaFoldDB" id="A0A1W0VTH5"/>
<dbReference type="InParanoid" id="A0A1W0VTH5"/>
<reference evidence="3" key="2">
    <citation type="journal article" date="2018" name="Plant J.">
        <title>The Sorghum bicolor reference genome: improved assembly, gene annotations, a transcriptome atlas, and signatures of genome organization.</title>
        <authorList>
            <person name="McCormick R.F."/>
            <person name="Truong S.K."/>
            <person name="Sreedasyam A."/>
            <person name="Jenkins J."/>
            <person name="Shu S."/>
            <person name="Sims D."/>
            <person name="Kennedy M."/>
            <person name="Amirebrahimi M."/>
            <person name="Weers B.D."/>
            <person name="McKinley B."/>
            <person name="Mattison A."/>
            <person name="Morishige D.T."/>
            <person name="Grimwood J."/>
            <person name="Schmutz J."/>
            <person name="Mullet J.E."/>
        </authorList>
    </citation>
    <scope>NUCLEOTIDE SEQUENCE [LARGE SCALE GENOMIC DNA]</scope>
    <source>
        <strain evidence="3">cv. BTx623</strain>
    </source>
</reference>
<evidence type="ECO:0000313" key="3">
    <source>
        <dbReference type="Proteomes" id="UP000000768"/>
    </source>
</evidence>
<feature type="compositionally biased region" description="Polar residues" evidence="1">
    <location>
        <begin position="394"/>
        <end position="412"/>
    </location>
</feature>
<dbReference type="GO" id="GO:0006952">
    <property type="term" value="P:defense response"/>
    <property type="evidence" value="ECO:0007669"/>
    <property type="project" value="InterPro"/>
</dbReference>
<dbReference type="STRING" id="4558.A0A1W0VTH5"/>
<dbReference type="eggNOG" id="ENOG502R4YW">
    <property type="taxonomic scope" value="Eukaryota"/>
</dbReference>
<dbReference type="PANTHER" id="PTHR23155:SF950">
    <property type="entry name" value="OS05G0585200 PROTEIN"/>
    <property type="match status" value="1"/>
</dbReference>
<dbReference type="PANTHER" id="PTHR23155">
    <property type="entry name" value="DISEASE RESISTANCE PROTEIN RP"/>
    <property type="match status" value="1"/>
</dbReference>
<evidence type="ECO:0000256" key="1">
    <source>
        <dbReference type="SAM" id="MobiDB-lite"/>
    </source>
</evidence>